<feature type="transmembrane region" description="Helical" evidence="9">
    <location>
        <begin position="315"/>
        <end position="337"/>
    </location>
</feature>
<evidence type="ECO:0000256" key="8">
    <source>
        <dbReference type="SAM" id="MobiDB-lite"/>
    </source>
</evidence>
<feature type="transmembrane region" description="Helical" evidence="9">
    <location>
        <begin position="272"/>
        <end position="295"/>
    </location>
</feature>
<dbReference type="GO" id="GO:0055085">
    <property type="term" value="P:transmembrane transport"/>
    <property type="evidence" value="ECO:0007669"/>
    <property type="project" value="TreeGrafter"/>
</dbReference>
<feature type="compositionally biased region" description="Low complexity" evidence="8">
    <location>
        <begin position="44"/>
        <end position="55"/>
    </location>
</feature>
<dbReference type="EMBL" id="JACHGN010000021">
    <property type="protein sequence ID" value="MBB5137999.1"/>
    <property type="molecule type" value="Genomic_DNA"/>
</dbReference>
<evidence type="ECO:0000313" key="11">
    <source>
        <dbReference type="Proteomes" id="UP000578449"/>
    </source>
</evidence>
<name>A0A840PG81_9ACTN</name>
<dbReference type="PANTHER" id="PTHR21716">
    <property type="entry name" value="TRANSMEMBRANE PROTEIN"/>
    <property type="match status" value="1"/>
</dbReference>
<dbReference type="GO" id="GO:0005886">
    <property type="term" value="C:plasma membrane"/>
    <property type="evidence" value="ECO:0007669"/>
    <property type="project" value="UniProtKB-SubCell"/>
</dbReference>
<feature type="transmembrane region" description="Helical" evidence="9">
    <location>
        <begin position="179"/>
        <end position="200"/>
    </location>
</feature>
<evidence type="ECO:0000256" key="5">
    <source>
        <dbReference type="ARBA" id="ARBA00022692"/>
    </source>
</evidence>
<dbReference type="PANTHER" id="PTHR21716:SF53">
    <property type="entry name" value="PERMEASE PERM-RELATED"/>
    <property type="match status" value="1"/>
</dbReference>
<keyword evidence="5 9" id="KW-0812">Transmembrane</keyword>
<evidence type="ECO:0000256" key="2">
    <source>
        <dbReference type="ARBA" id="ARBA00009773"/>
    </source>
</evidence>
<evidence type="ECO:0000256" key="7">
    <source>
        <dbReference type="ARBA" id="ARBA00023136"/>
    </source>
</evidence>
<dbReference type="InterPro" id="IPR002549">
    <property type="entry name" value="AI-2E-like"/>
</dbReference>
<feature type="transmembrane region" description="Helical" evidence="9">
    <location>
        <begin position="413"/>
        <end position="446"/>
    </location>
</feature>
<evidence type="ECO:0000256" key="4">
    <source>
        <dbReference type="ARBA" id="ARBA00022475"/>
    </source>
</evidence>
<gene>
    <name evidence="10" type="ORF">HNP84_007752</name>
</gene>
<feature type="compositionally biased region" description="Basic and acidic residues" evidence="8">
    <location>
        <begin position="56"/>
        <end position="68"/>
    </location>
</feature>
<feature type="transmembrane region" description="Helical" evidence="9">
    <location>
        <begin position="123"/>
        <end position="143"/>
    </location>
</feature>
<evidence type="ECO:0000256" key="3">
    <source>
        <dbReference type="ARBA" id="ARBA00022448"/>
    </source>
</evidence>
<comment type="similarity">
    <text evidence="2">Belongs to the autoinducer-2 exporter (AI-2E) (TC 2.A.86) family.</text>
</comment>
<feature type="compositionally biased region" description="Low complexity" evidence="8">
    <location>
        <begin position="14"/>
        <end position="33"/>
    </location>
</feature>
<dbReference type="Proteomes" id="UP000578449">
    <property type="component" value="Unassembled WGS sequence"/>
</dbReference>
<evidence type="ECO:0000256" key="9">
    <source>
        <dbReference type="SAM" id="Phobius"/>
    </source>
</evidence>
<feature type="transmembrane region" description="Helical" evidence="9">
    <location>
        <begin position="243"/>
        <end position="265"/>
    </location>
</feature>
<keyword evidence="11" id="KW-1185">Reference proteome</keyword>
<feature type="region of interest" description="Disordered" evidence="8">
    <location>
        <begin position="1"/>
        <end position="83"/>
    </location>
</feature>
<evidence type="ECO:0000256" key="1">
    <source>
        <dbReference type="ARBA" id="ARBA00004651"/>
    </source>
</evidence>
<accession>A0A840PG81</accession>
<protein>
    <submittedName>
        <fullName evidence="10">Putative PurR-regulated permease PerM</fullName>
    </submittedName>
</protein>
<keyword evidence="7 9" id="KW-0472">Membrane</keyword>
<proteinExistence type="inferred from homology"/>
<feature type="transmembrane region" description="Helical" evidence="9">
    <location>
        <begin position="375"/>
        <end position="392"/>
    </location>
</feature>
<evidence type="ECO:0000313" key="10">
    <source>
        <dbReference type="EMBL" id="MBB5137999.1"/>
    </source>
</evidence>
<keyword evidence="4" id="KW-1003">Cell membrane</keyword>
<keyword evidence="3" id="KW-0813">Transport</keyword>
<dbReference type="RefSeq" id="WP_185054886.1">
    <property type="nucleotide sequence ID" value="NZ_BAABIX010000059.1"/>
</dbReference>
<feature type="transmembrane region" description="Helical" evidence="9">
    <location>
        <begin position="149"/>
        <end position="167"/>
    </location>
</feature>
<organism evidence="10 11">
    <name type="scientific">Thermocatellispora tengchongensis</name>
    <dbReference type="NCBI Taxonomy" id="1073253"/>
    <lineage>
        <taxon>Bacteria</taxon>
        <taxon>Bacillati</taxon>
        <taxon>Actinomycetota</taxon>
        <taxon>Actinomycetes</taxon>
        <taxon>Streptosporangiales</taxon>
        <taxon>Streptosporangiaceae</taxon>
        <taxon>Thermocatellispora</taxon>
    </lineage>
</organism>
<sequence length="457" mass="46187">MSEQPPGPPEDDSAPAPVTTAPAPGSAAAAGAPGRDGGDGASDGGKATLHGGDAPADGRADAAGRPAHEAVPAEDAGRPAVPADDAGRAALVPAGDAGRAALGPADDPVAALAGGRPFGKSPFVFGLTAALGVLTAIGLAQALVNARSVIVLIVVAMFLAVGLNPVVEAMTRRGMGRRWAISIVFSGVIAFFVLFGLAIVPPVSQETAAFVSAVPGYVEELTQNPTLRQLDAEYQLLTRIQEYITSGGLAATVAGGIVGAGAVVLNGIFSGFTVLVLTLYFLGSLPTIKEYLLLLVPMSRRPRTRAMGDEILTGIGGYVAGNVLISVIAGVLSWLFLTVAGADYALALALVIAVTDLIPLVGATIGAVIVTGVGFLQSVPLGIACAIFFLIYQQVENYVIYPRVMKRSVDVTPAVTVIAALFGGTLLGIVGALLAIPVAAALALIIREVVVPRQARA</sequence>
<keyword evidence="6 9" id="KW-1133">Transmembrane helix</keyword>
<dbReference type="AlphaFoldDB" id="A0A840PG81"/>
<comment type="caution">
    <text evidence="10">The sequence shown here is derived from an EMBL/GenBank/DDBJ whole genome shotgun (WGS) entry which is preliminary data.</text>
</comment>
<dbReference type="Pfam" id="PF01594">
    <property type="entry name" value="AI-2E_transport"/>
    <property type="match status" value="1"/>
</dbReference>
<evidence type="ECO:0000256" key="6">
    <source>
        <dbReference type="ARBA" id="ARBA00022989"/>
    </source>
</evidence>
<comment type="subcellular location">
    <subcellularLocation>
        <location evidence="1">Cell membrane</location>
        <topology evidence="1">Multi-pass membrane protein</topology>
    </subcellularLocation>
</comment>
<feature type="transmembrane region" description="Helical" evidence="9">
    <location>
        <begin position="344"/>
        <end position="369"/>
    </location>
</feature>
<reference evidence="10 11" key="1">
    <citation type="submission" date="2020-08" db="EMBL/GenBank/DDBJ databases">
        <title>Genomic Encyclopedia of Type Strains, Phase IV (KMG-IV): sequencing the most valuable type-strain genomes for metagenomic binning, comparative biology and taxonomic classification.</title>
        <authorList>
            <person name="Goeker M."/>
        </authorList>
    </citation>
    <scope>NUCLEOTIDE SEQUENCE [LARGE SCALE GENOMIC DNA]</scope>
    <source>
        <strain evidence="10 11">DSM 45615</strain>
    </source>
</reference>